<proteinExistence type="predicted"/>
<protein>
    <submittedName>
        <fullName evidence="1">Uncharacterized protein</fullName>
    </submittedName>
</protein>
<accession>A0A4Y2KZK5</accession>
<dbReference type="AlphaFoldDB" id="A0A4Y2KZK5"/>
<name>A0A4Y2KZK5_ARAVE</name>
<evidence type="ECO:0000313" key="1">
    <source>
        <dbReference type="EMBL" id="GBN07821.1"/>
    </source>
</evidence>
<gene>
    <name evidence="1" type="ORF">AVEN_69477_1</name>
</gene>
<dbReference type="EMBL" id="BGPR01005194">
    <property type="protein sequence ID" value="GBN07821.1"/>
    <property type="molecule type" value="Genomic_DNA"/>
</dbReference>
<comment type="caution">
    <text evidence="1">The sequence shown here is derived from an EMBL/GenBank/DDBJ whole genome shotgun (WGS) entry which is preliminary data.</text>
</comment>
<organism evidence="1 2">
    <name type="scientific">Araneus ventricosus</name>
    <name type="common">Orbweaver spider</name>
    <name type="synonym">Epeira ventricosa</name>
    <dbReference type="NCBI Taxonomy" id="182803"/>
    <lineage>
        <taxon>Eukaryota</taxon>
        <taxon>Metazoa</taxon>
        <taxon>Ecdysozoa</taxon>
        <taxon>Arthropoda</taxon>
        <taxon>Chelicerata</taxon>
        <taxon>Arachnida</taxon>
        <taxon>Araneae</taxon>
        <taxon>Araneomorphae</taxon>
        <taxon>Entelegynae</taxon>
        <taxon>Araneoidea</taxon>
        <taxon>Araneidae</taxon>
        <taxon>Araneus</taxon>
    </lineage>
</organism>
<evidence type="ECO:0000313" key="2">
    <source>
        <dbReference type="Proteomes" id="UP000499080"/>
    </source>
</evidence>
<dbReference type="Proteomes" id="UP000499080">
    <property type="component" value="Unassembled WGS sequence"/>
</dbReference>
<sequence>MTSYQVKPTDVVTSEKSGCQDHLMVYHNTPQTLLPILVHGCDDGKPTTQLNSLSILVHAHWISPVLDAVVSKDIPMILSRSPNRSTSRITTSAICSPMPFRATGTPSKCSKSFPVTRKIQNFDTLMGN</sequence>
<reference evidence="1 2" key="1">
    <citation type="journal article" date="2019" name="Sci. Rep.">
        <title>Orb-weaving spider Araneus ventricosus genome elucidates the spidroin gene catalogue.</title>
        <authorList>
            <person name="Kono N."/>
            <person name="Nakamura H."/>
            <person name="Ohtoshi R."/>
            <person name="Moran D.A.P."/>
            <person name="Shinohara A."/>
            <person name="Yoshida Y."/>
            <person name="Fujiwara M."/>
            <person name="Mori M."/>
            <person name="Tomita M."/>
            <person name="Arakawa K."/>
        </authorList>
    </citation>
    <scope>NUCLEOTIDE SEQUENCE [LARGE SCALE GENOMIC DNA]</scope>
</reference>
<keyword evidence="2" id="KW-1185">Reference proteome</keyword>